<evidence type="ECO:0000313" key="2">
    <source>
        <dbReference type="Proteomes" id="UP000596074"/>
    </source>
</evidence>
<protein>
    <recommendedName>
        <fullName evidence="3">Acyl-CoA dehydrogenase</fullName>
    </recommendedName>
</protein>
<dbReference type="Proteomes" id="UP000596074">
    <property type="component" value="Chromosome"/>
</dbReference>
<sequence>MKVALSLTQPQLLRQQLAAAFTQLPTVQLAWQLGQRADTPGTAFFIGYQAAMRCLDKQLPPDCWAAFCISERGVRDPRQMHTTFNTDSGLLQGQKSHVMLAGQGLDRLCVVARPAEAGENLLALWLDATQVSVLPANPQPFLPDLPHVPVSFATRLPATALFSHDAHRHCNKPFRYWEDVHLALALAGWLQQQVVVNELQVAEVQERFERQPGYYDLVALDAVEALLAHLAQAAVGLPAEAAAQWQRDTVLLQFTAPVRSKIRQRLLQPE</sequence>
<dbReference type="AlphaFoldDB" id="A0A9X7UTL1"/>
<organism evidence="1 2">
    <name type="scientific">Venatoribacter cucullus</name>
    <dbReference type="NCBI Taxonomy" id="2661630"/>
    <lineage>
        <taxon>Bacteria</taxon>
        <taxon>Pseudomonadati</taxon>
        <taxon>Pseudomonadota</taxon>
        <taxon>Gammaproteobacteria</taxon>
        <taxon>Oceanospirillales</taxon>
        <taxon>Oceanospirillaceae</taxon>
        <taxon>Venatoribacter</taxon>
    </lineage>
</organism>
<reference evidence="1 2" key="1">
    <citation type="submission" date="2019-11" db="EMBL/GenBank/DDBJ databases">
        <title>Venatorbacter sp. nov. a predator of Campylobacter and other Gram-negative bacteria.</title>
        <authorList>
            <person name="Saeedi A."/>
            <person name="Cummings N.J."/>
            <person name="Connerton I.F."/>
            <person name="Connerton P.L."/>
        </authorList>
    </citation>
    <scope>NUCLEOTIDE SEQUENCE [LARGE SCALE GENOMIC DNA]</scope>
    <source>
        <strain evidence="1">XL5</strain>
    </source>
</reference>
<dbReference type="EMBL" id="CP046056">
    <property type="protein sequence ID" value="QQD23432.1"/>
    <property type="molecule type" value="Genomic_DNA"/>
</dbReference>
<keyword evidence="2" id="KW-1185">Reference proteome</keyword>
<evidence type="ECO:0000313" key="1">
    <source>
        <dbReference type="EMBL" id="QQD23432.1"/>
    </source>
</evidence>
<dbReference type="KEGG" id="vcw:GJQ55_02565"/>
<proteinExistence type="predicted"/>
<accession>A0A9X7UTL1</accession>
<gene>
    <name evidence="1" type="ORF">GJQ55_02565</name>
</gene>
<evidence type="ECO:0008006" key="3">
    <source>
        <dbReference type="Google" id="ProtNLM"/>
    </source>
</evidence>
<name>A0A9X7UTL1_9GAMM</name>
<dbReference type="RefSeq" id="WP_228345957.1">
    <property type="nucleotide sequence ID" value="NZ_CP046056.1"/>
</dbReference>